<evidence type="ECO:0000313" key="2">
    <source>
        <dbReference type="Proteomes" id="UP000823775"/>
    </source>
</evidence>
<evidence type="ECO:0000313" key="1">
    <source>
        <dbReference type="EMBL" id="MCD9645149.1"/>
    </source>
</evidence>
<dbReference type="Proteomes" id="UP000823775">
    <property type="component" value="Unassembled WGS sequence"/>
</dbReference>
<name>A0ABS8VE74_DATST</name>
<organism evidence="1 2">
    <name type="scientific">Datura stramonium</name>
    <name type="common">Jimsonweed</name>
    <name type="synonym">Common thornapple</name>
    <dbReference type="NCBI Taxonomy" id="4076"/>
    <lineage>
        <taxon>Eukaryota</taxon>
        <taxon>Viridiplantae</taxon>
        <taxon>Streptophyta</taxon>
        <taxon>Embryophyta</taxon>
        <taxon>Tracheophyta</taxon>
        <taxon>Spermatophyta</taxon>
        <taxon>Magnoliopsida</taxon>
        <taxon>eudicotyledons</taxon>
        <taxon>Gunneridae</taxon>
        <taxon>Pentapetalae</taxon>
        <taxon>asterids</taxon>
        <taxon>lamiids</taxon>
        <taxon>Solanales</taxon>
        <taxon>Solanaceae</taxon>
        <taxon>Solanoideae</taxon>
        <taxon>Datureae</taxon>
        <taxon>Datura</taxon>
    </lineage>
</organism>
<proteinExistence type="predicted"/>
<dbReference type="EMBL" id="JACEIK010004347">
    <property type="protein sequence ID" value="MCD9645149.1"/>
    <property type="molecule type" value="Genomic_DNA"/>
</dbReference>
<accession>A0ABS8VE74</accession>
<sequence>MVRTSLHVFEIPFCQAWVKSSIDGPSFWKTVRPSNHTLQTHFVGFLESAAGMGQIEVRIIFQTDAVVVGVTMVVERGKREEKGRDERDLFMERRLWRVCSGNQRRKSIEEVSLEDR</sequence>
<gene>
    <name evidence="1" type="ORF">HAX54_033854</name>
</gene>
<comment type="caution">
    <text evidence="1">The sequence shown here is derived from an EMBL/GenBank/DDBJ whole genome shotgun (WGS) entry which is preliminary data.</text>
</comment>
<protein>
    <submittedName>
        <fullName evidence="1">Uncharacterized protein</fullName>
    </submittedName>
</protein>
<keyword evidence="2" id="KW-1185">Reference proteome</keyword>
<reference evidence="1 2" key="1">
    <citation type="journal article" date="2021" name="BMC Genomics">
        <title>Datura genome reveals duplications of psychoactive alkaloid biosynthetic genes and high mutation rate following tissue culture.</title>
        <authorList>
            <person name="Rajewski A."/>
            <person name="Carter-House D."/>
            <person name="Stajich J."/>
            <person name="Litt A."/>
        </authorList>
    </citation>
    <scope>NUCLEOTIDE SEQUENCE [LARGE SCALE GENOMIC DNA]</scope>
    <source>
        <strain evidence="1">AR-01</strain>
    </source>
</reference>